<feature type="region of interest" description="Disordered" evidence="1">
    <location>
        <begin position="1"/>
        <end position="32"/>
    </location>
</feature>
<feature type="domain" description="Brl1/Brr6" evidence="3">
    <location>
        <begin position="273"/>
        <end position="406"/>
    </location>
</feature>
<feature type="compositionally biased region" description="Polar residues" evidence="1">
    <location>
        <begin position="82"/>
        <end position="115"/>
    </location>
</feature>
<dbReference type="PANTHER" id="PTHR28136:SF1">
    <property type="entry name" value="NUCLEUS EXPORT PROTEIN BRL1"/>
    <property type="match status" value="1"/>
</dbReference>
<protein>
    <recommendedName>
        <fullName evidence="3">Brl1/Brr6 domain-containing protein</fullName>
    </recommendedName>
</protein>
<organism evidence="4 5">
    <name type="scientific">Amniculicola lignicola CBS 123094</name>
    <dbReference type="NCBI Taxonomy" id="1392246"/>
    <lineage>
        <taxon>Eukaryota</taxon>
        <taxon>Fungi</taxon>
        <taxon>Dikarya</taxon>
        <taxon>Ascomycota</taxon>
        <taxon>Pezizomycotina</taxon>
        <taxon>Dothideomycetes</taxon>
        <taxon>Pleosporomycetidae</taxon>
        <taxon>Pleosporales</taxon>
        <taxon>Amniculicolaceae</taxon>
        <taxon>Amniculicola</taxon>
    </lineage>
</organism>
<feature type="compositionally biased region" description="Basic and acidic residues" evidence="1">
    <location>
        <begin position="482"/>
        <end position="505"/>
    </location>
</feature>
<keyword evidence="2" id="KW-0812">Transmembrane</keyword>
<dbReference type="OrthoDB" id="5961at2759"/>
<dbReference type="InterPro" id="IPR040202">
    <property type="entry name" value="Brl1/Brr6"/>
</dbReference>
<feature type="region of interest" description="Disordered" evidence="1">
    <location>
        <begin position="183"/>
        <end position="250"/>
    </location>
</feature>
<dbReference type="GO" id="GO:0055088">
    <property type="term" value="P:lipid homeostasis"/>
    <property type="evidence" value="ECO:0007669"/>
    <property type="project" value="InterPro"/>
</dbReference>
<reference evidence="4" key="1">
    <citation type="journal article" date="2020" name="Stud. Mycol.">
        <title>101 Dothideomycetes genomes: a test case for predicting lifestyles and emergence of pathogens.</title>
        <authorList>
            <person name="Haridas S."/>
            <person name="Albert R."/>
            <person name="Binder M."/>
            <person name="Bloem J."/>
            <person name="Labutti K."/>
            <person name="Salamov A."/>
            <person name="Andreopoulos B."/>
            <person name="Baker S."/>
            <person name="Barry K."/>
            <person name="Bills G."/>
            <person name="Bluhm B."/>
            <person name="Cannon C."/>
            <person name="Castanera R."/>
            <person name="Culley D."/>
            <person name="Daum C."/>
            <person name="Ezra D."/>
            <person name="Gonzalez J."/>
            <person name="Henrissat B."/>
            <person name="Kuo A."/>
            <person name="Liang C."/>
            <person name="Lipzen A."/>
            <person name="Lutzoni F."/>
            <person name="Magnuson J."/>
            <person name="Mondo S."/>
            <person name="Nolan M."/>
            <person name="Ohm R."/>
            <person name="Pangilinan J."/>
            <person name="Park H.-J."/>
            <person name="Ramirez L."/>
            <person name="Alfaro M."/>
            <person name="Sun H."/>
            <person name="Tritt A."/>
            <person name="Yoshinaga Y."/>
            <person name="Zwiers L.-H."/>
            <person name="Turgeon B."/>
            <person name="Goodwin S."/>
            <person name="Spatafora J."/>
            <person name="Crous P."/>
            <person name="Grigoriev I."/>
        </authorList>
    </citation>
    <scope>NUCLEOTIDE SEQUENCE</scope>
    <source>
        <strain evidence="4">CBS 123094</strain>
    </source>
</reference>
<accession>A0A6A5WCP5</accession>
<dbReference type="GO" id="GO:0031965">
    <property type="term" value="C:nuclear membrane"/>
    <property type="evidence" value="ECO:0007669"/>
    <property type="project" value="InterPro"/>
</dbReference>
<dbReference type="InterPro" id="IPR018767">
    <property type="entry name" value="Brl1/Brr6_dom"/>
</dbReference>
<evidence type="ECO:0000256" key="2">
    <source>
        <dbReference type="SAM" id="Phobius"/>
    </source>
</evidence>
<evidence type="ECO:0000313" key="5">
    <source>
        <dbReference type="Proteomes" id="UP000799779"/>
    </source>
</evidence>
<feature type="compositionally biased region" description="Polar residues" evidence="1">
    <location>
        <begin position="126"/>
        <end position="137"/>
    </location>
</feature>
<sequence length="505" mass="56518">MSGWARGSTTPMEFEYENKTGPIDSKSPFTTAFPSHAAKKRKLDRFGTAAGTAPGEQELISGPIFGQTGPHSVLDSPLKNGFSAQNRMQLREPNSQPYYFPQTQTNKPLPSTPSRVQDPKIWGLRTPTSTADFSSGGETPETPARNDDSEAATPDTQMSRKMGQLMDGDRMQPIKRRESFFRSLFSSSPSPTKEKSKEASSKLWSKKAENRVMKRRSKKSKQPLSPEYDSDNNGQLARSYDGPSDQQHVAARPATVGDVLSWVEAHPHLPGVMMYWVSFAVNSMIAGFFLYIVYWAWSAVMSDVDVEAQKTINEIMVEIAFCHKEWKANNCDPKMRVPALEDLCGNWEKCMSRDAQKVARARVTATTFAKIFNAFVEEFSYKSMIFTACIVFGGFNLSNWAFGVMRTKAESFQHAQPPLQRHDSNTYPSMPATPQRFPSGGFIEHGGQPGYFTPYGSVNQSMVQQAGHGMPMLLENGGMGDGEVKERERDRVGERRSPRKRETYR</sequence>
<feature type="region of interest" description="Disordered" evidence="1">
    <location>
        <begin position="473"/>
        <end position="505"/>
    </location>
</feature>
<feature type="region of interest" description="Disordered" evidence="1">
    <location>
        <begin position="413"/>
        <end position="443"/>
    </location>
</feature>
<dbReference type="GO" id="GO:0006998">
    <property type="term" value="P:nuclear envelope organization"/>
    <property type="evidence" value="ECO:0007669"/>
    <property type="project" value="InterPro"/>
</dbReference>
<evidence type="ECO:0000259" key="3">
    <source>
        <dbReference type="SMART" id="SM01042"/>
    </source>
</evidence>
<keyword evidence="5" id="KW-1185">Reference proteome</keyword>
<feature type="transmembrane region" description="Helical" evidence="2">
    <location>
        <begin position="275"/>
        <end position="297"/>
    </location>
</feature>
<keyword evidence="2" id="KW-0472">Membrane</keyword>
<name>A0A6A5WCP5_9PLEO</name>
<feature type="transmembrane region" description="Helical" evidence="2">
    <location>
        <begin position="383"/>
        <end position="402"/>
    </location>
</feature>
<gene>
    <name evidence="4" type="ORF">P154DRAFT_523161</name>
</gene>
<dbReference type="AlphaFoldDB" id="A0A6A5WCP5"/>
<dbReference type="PANTHER" id="PTHR28136">
    <property type="entry name" value="NUCLEUS EXPORT PROTEIN BRR6"/>
    <property type="match status" value="1"/>
</dbReference>
<feature type="compositionally biased region" description="Basic and acidic residues" evidence="1">
    <location>
        <begin position="192"/>
        <end position="212"/>
    </location>
</feature>
<keyword evidence="2" id="KW-1133">Transmembrane helix</keyword>
<dbReference type="Proteomes" id="UP000799779">
    <property type="component" value="Unassembled WGS sequence"/>
</dbReference>
<evidence type="ECO:0000256" key="1">
    <source>
        <dbReference type="SAM" id="MobiDB-lite"/>
    </source>
</evidence>
<dbReference type="EMBL" id="ML977594">
    <property type="protein sequence ID" value="KAF1999610.1"/>
    <property type="molecule type" value="Genomic_DNA"/>
</dbReference>
<proteinExistence type="predicted"/>
<dbReference type="Pfam" id="PF10104">
    <property type="entry name" value="Brr6_like_C_C"/>
    <property type="match status" value="1"/>
</dbReference>
<dbReference type="SMART" id="SM01042">
    <property type="entry name" value="Brr6_like_C_C"/>
    <property type="match status" value="1"/>
</dbReference>
<evidence type="ECO:0000313" key="4">
    <source>
        <dbReference type="EMBL" id="KAF1999610.1"/>
    </source>
</evidence>
<feature type="region of interest" description="Disordered" evidence="1">
    <location>
        <begin position="44"/>
        <end position="170"/>
    </location>
</feature>